<organism evidence="1 2">
    <name type="scientific">Sphingomonas yabuuchiae</name>
    <dbReference type="NCBI Taxonomy" id="172044"/>
    <lineage>
        <taxon>Bacteria</taxon>
        <taxon>Pseudomonadati</taxon>
        <taxon>Pseudomonadota</taxon>
        <taxon>Alphaproteobacteria</taxon>
        <taxon>Sphingomonadales</taxon>
        <taxon>Sphingomonadaceae</taxon>
        <taxon>Sphingomonas</taxon>
    </lineage>
</organism>
<accession>A0A147IWJ7</accession>
<name>A0A147IWJ7_9SPHN</name>
<dbReference type="EMBL" id="LDTF01000017">
    <property type="protein sequence ID" value="KTW00174.1"/>
    <property type="molecule type" value="Genomic_DNA"/>
</dbReference>
<proteinExistence type="predicted"/>
<protein>
    <submittedName>
        <fullName evidence="1">Uncharacterized protein</fullName>
    </submittedName>
</protein>
<dbReference type="AlphaFoldDB" id="A0A147IWJ7"/>
<reference evidence="1 2" key="1">
    <citation type="journal article" date="2016" name="Front. Microbiol.">
        <title>Genomic Resource of Rice Seed Associated Bacteria.</title>
        <authorList>
            <person name="Midha S."/>
            <person name="Bansal K."/>
            <person name="Sharma S."/>
            <person name="Kumar N."/>
            <person name="Patil P.P."/>
            <person name="Chaudhry V."/>
            <person name="Patil P.B."/>
        </authorList>
    </citation>
    <scope>NUCLEOTIDE SEQUENCE [LARGE SCALE GENOMIC DNA]</scope>
    <source>
        <strain evidence="1 2">NS355</strain>
    </source>
</reference>
<dbReference type="PATRIC" id="fig|172044.3.peg.714"/>
<comment type="caution">
    <text evidence="1">The sequence shown here is derived from an EMBL/GenBank/DDBJ whole genome shotgun (WGS) entry which is preliminary data.</text>
</comment>
<evidence type="ECO:0000313" key="1">
    <source>
        <dbReference type="EMBL" id="KTW00174.1"/>
    </source>
</evidence>
<sequence length="73" mass="8274">MMNIEMFSGATPVGDGFTVSFRFANQQLEADWSPRMPMGPGGRKYLPAYRLARDEFLRRVAKRTGISMMVVDL</sequence>
<dbReference type="Proteomes" id="UP000073923">
    <property type="component" value="Unassembled WGS sequence"/>
</dbReference>
<evidence type="ECO:0000313" key="2">
    <source>
        <dbReference type="Proteomes" id="UP000073923"/>
    </source>
</evidence>
<gene>
    <name evidence="1" type="ORF">NS355_05110</name>
</gene>
<dbReference type="OrthoDB" id="9915737at2"/>
<dbReference type="RefSeq" id="WP_058744710.1">
    <property type="nucleotide sequence ID" value="NZ_LDTF01000017.1"/>
</dbReference>